<protein>
    <submittedName>
        <fullName evidence="5">AraC-like DNA-binding protein</fullName>
    </submittedName>
</protein>
<name>A0A285ST88_9RHOB</name>
<sequence length="323" mass="34422">MTKPILLGDIAAGAHHSGVDFGATIRPERVALEGRRRAGEIASGLRLHTLDAVAATDFETRLMRTAGLVLHLVLAGEVEAFIGPHPLRLTRQGDAPVRIAFYALAAPAPFRRRARAGSLLRKVSIDLSWDWLAARGVHVETVLDGAAFRHEDWPATAAEIGMAERLLALDRAEPGPQAALAREALALTLVAGLAERLLSAPGALRPSERDRLSRIEAAALRPGPVPDLAQIAATAGLSLSSLQRLFQRAYGVSAKERLRSLRMERAATALREGVAVAQAAEVAGFVSVESFATAFRRRYGIAPSSVLGPAPSGDGKRPRAFRC</sequence>
<organism evidence="5 6">
    <name type="scientific">Rhodobacter maris</name>
    <dbReference type="NCBI Taxonomy" id="446682"/>
    <lineage>
        <taxon>Bacteria</taxon>
        <taxon>Pseudomonadati</taxon>
        <taxon>Pseudomonadota</taxon>
        <taxon>Alphaproteobacteria</taxon>
        <taxon>Rhodobacterales</taxon>
        <taxon>Rhodobacter group</taxon>
        <taxon>Rhodobacter</taxon>
    </lineage>
</organism>
<proteinExistence type="predicted"/>
<dbReference type="Pfam" id="PF12833">
    <property type="entry name" value="HTH_18"/>
    <property type="match status" value="1"/>
</dbReference>
<dbReference type="PANTHER" id="PTHR47893">
    <property type="entry name" value="REGULATORY PROTEIN PCHR"/>
    <property type="match status" value="1"/>
</dbReference>
<evidence type="ECO:0000259" key="4">
    <source>
        <dbReference type="PROSITE" id="PS01124"/>
    </source>
</evidence>
<dbReference type="PROSITE" id="PS01124">
    <property type="entry name" value="HTH_ARAC_FAMILY_2"/>
    <property type="match status" value="1"/>
</dbReference>
<dbReference type="SMART" id="SM00342">
    <property type="entry name" value="HTH_ARAC"/>
    <property type="match status" value="1"/>
</dbReference>
<accession>A0A285ST88</accession>
<feature type="domain" description="HTH araC/xylS-type" evidence="4">
    <location>
        <begin position="209"/>
        <end position="309"/>
    </location>
</feature>
<gene>
    <name evidence="5" type="ORF">SAMN05877831_10918</name>
</gene>
<keyword evidence="1" id="KW-0805">Transcription regulation</keyword>
<dbReference type="SUPFAM" id="SSF46689">
    <property type="entry name" value="Homeodomain-like"/>
    <property type="match status" value="1"/>
</dbReference>
<dbReference type="Proteomes" id="UP000219111">
    <property type="component" value="Unassembled WGS sequence"/>
</dbReference>
<dbReference type="AlphaFoldDB" id="A0A285ST88"/>
<evidence type="ECO:0000313" key="6">
    <source>
        <dbReference type="Proteomes" id="UP000219111"/>
    </source>
</evidence>
<keyword evidence="2 5" id="KW-0238">DNA-binding</keyword>
<dbReference type="InterPro" id="IPR018062">
    <property type="entry name" value="HTH_AraC-typ_CS"/>
</dbReference>
<dbReference type="Gene3D" id="1.10.10.60">
    <property type="entry name" value="Homeodomain-like"/>
    <property type="match status" value="1"/>
</dbReference>
<evidence type="ECO:0000256" key="3">
    <source>
        <dbReference type="ARBA" id="ARBA00023163"/>
    </source>
</evidence>
<evidence type="ECO:0000256" key="1">
    <source>
        <dbReference type="ARBA" id="ARBA00023015"/>
    </source>
</evidence>
<keyword evidence="6" id="KW-1185">Reference proteome</keyword>
<dbReference type="RefSeq" id="WP_102024757.1">
    <property type="nucleotide sequence ID" value="NZ_OBMT01000009.1"/>
</dbReference>
<dbReference type="InterPro" id="IPR009057">
    <property type="entry name" value="Homeodomain-like_sf"/>
</dbReference>
<dbReference type="InterPro" id="IPR053142">
    <property type="entry name" value="PchR_regulatory_protein"/>
</dbReference>
<evidence type="ECO:0000313" key="5">
    <source>
        <dbReference type="EMBL" id="SOC11610.1"/>
    </source>
</evidence>
<dbReference type="GO" id="GO:0043565">
    <property type="term" value="F:sequence-specific DNA binding"/>
    <property type="evidence" value="ECO:0007669"/>
    <property type="project" value="InterPro"/>
</dbReference>
<reference evidence="6" key="1">
    <citation type="submission" date="2017-08" db="EMBL/GenBank/DDBJ databases">
        <authorList>
            <person name="Varghese N."/>
            <person name="Submissions S."/>
        </authorList>
    </citation>
    <scope>NUCLEOTIDE SEQUENCE [LARGE SCALE GENOMIC DNA]</scope>
    <source>
        <strain evidence="6">JA276</strain>
    </source>
</reference>
<evidence type="ECO:0000256" key="2">
    <source>
        <dbReference type="ARBA" id="ARBA00023125"/>
    </source>
</evidence>
<dbReference type="InterPro" id="IPR018060">
    <property type="entry name" value="HTH_AraC"/>
</dbReference>
<keyword evidence="3" id="KW-0804">Transcription</keyword>
<dbReference type="OrthoDB" id="6670788at2"/>
<dbReference type="EMBL" id="OBMT01000009">
    <property type="protein sequence ID" value="SOC11610.1"/>
    <property type="molecule type" value="Genomic_DNA"/>
</dbReference>
<dbReference type="PANTHER" id="PTHR47893:SF1">
    <property type="entry name" value="REGULATORY PROTEIN PCHR"/>
    <property type="match status" value="1"/>
</dbReference>
<dbReference type="PROSITE" id="PS00041">
    <property type="entry name" value="HTH_ARAC_FAMILY_1"/>
    <property type="match status" value="2"/>
</dbReference>
<dbReference type="GO" id="GO:0003700">
    <property type="term" value="F:DNA-binding transcription factor activity"/>
    <property type="evidence" value="ECO:0007669"/>
    <property type="project" value="InterPro"/>
</dbReference>